<reference evidence="1 2" key="1">
    <citation type="submission" date="2022-06" db="EMBL/GenBank/DDBJ databases">
        <title>New Species of the Genus Actinoplanes, ActinopZanes ferrugineus.</title>
        <authorList>
            <person name="Ding P."/>
        </authorList>
    </citation>
    <scope>NUCLEOTIDE SEQUENCE [LARGE SCALE GENOMIC DNA]</scope>
    <source>
        <strain evidence="1 2">TRM88003</strain>
    </source>
</reference>
<comment type="caution">
    <text evidence="1">The sequence shown here is derived from an EMBL/GenBank/DDBJ whole genome shotgun (WGS) entry which is preliminary data.</text>
</comment>
<dbReference type="RefSeq" id="WP_253239423.1">
    <property type="nucleotide sequence ID" value="NZ_JAMYJR010000025.1"/>
</dbReference>
<keyword evidence="2" id="KW-1185">Reference proteome</keyword>
<organism evidence="1 2">
    <name type="scientific">Paractinoplanes aksuensis</name>
    <dbReference type="NCBI Taxonomy" id="2939490"/>
    <lineage>
        <taxon>Bacteria</taxon>
        <taxon>Bacillati</taxon>
        <taxon>Actinomycetota</taxon>
        <taxon>Actinomycetes</taxon>
        <taxon>Micromonosporales</taxon>
        <taxon>Micromonosporaceae</taxon>
        <taxon>Paractinoplanes</taxon>
    </lineage>
</organism>
<sequence length="68" mass="8028">MTEPMRRVLELGEWHAEWMAKWVTTVEFHQGRYRPDGDHLRDMLLEAPGEARREFYERADQILGAQGG</sequence>
<name>A0ABT1DUG9_9ACTN</name>
<evidence type="ECO:0008006" key="3">
    <source>
        <dbReference type="Google" id="ProtNLM"/>
    </source>
</evidence>
<protein>
    <recommendedName>
        <fullName evidence="3">TipAS antibiotic-recognition domain-containing protein</fullName>
    </recommendedName>
</protein>
<proteinExistence type="predicted"/>
<gene>
    <name evidence="1" type="ORF">M1L60_22360</name>
</gene>
<dbReference type="Proteomes" id="UP001523369">
    <property type="component" value="Unassembled WGS sequence"/>
</dbReference>
<dbReference type="EMBL" id="JAMYJR010000025">
    <property type="protein sequence ID" value="MCO8273341.1"/>
    <property type="molecule type" value="Genomic_DNA"/>
</dbReference>
<accession>A0ABT1DUG9</accession>
<evidence type="ECO:0000313" key="1">
    <source>
        <dbReference type="EMBL" id="MCO8273341.1"/>
    </source>
</evidence>
<evidence type="ECO:0000313" key="2">
    <source>
        <dbReference type="Proteomes" id="UP001523369"/>
    </source>
</evidence>